<comment type="caution">
    <text evidence="3">The sequence shown here is derived from an EMBL/GenBank/DDBJ whole genome shotgun (WGS) entry which is preliminary data.</text>
</comment>
<dbReference type="EMBL" id="BRYB01005230">
    <property type="protein sequence ID" value="GMI21985.1"/>
    <property type="molecule type" value="Genomic_DNA"/>
</dbReference>
<accession>A0ABQ6M952</accession>
<evidence type="ECO:0000256" key="2">
    <source>
        <dbReference type="SAM" id="MobiDB-lite"/>
    </source>
</evidence>
<organism evidence="3 4">
    <name type="scientific">Tetraparma gracilis</name>
    <dbReference type="NCBI Taxonomy" id="2962635"/>
    <lineage>
        <taxon>Eukaryota</taxon>
        <taxon>Sar</taxon>
        <taxon>Stramenopiles</taxon>
        <taxon>Ochrophyta</taxon>
        <taxon>Bolidophyceae</taxon>
        <taxon>Parmales</taxon>
        <taxon>Triparmaceae</taxon>
        <taxon>Tetraparma</taxon>
    </lineage>
</organism>
<feature type="non-terminal residue" evidence="3">
    <location>
        <position position="1"/>
    </location>
</feature>
<sequence length="313" mass="34901">DAGPPTLNGTSVAAANSMFTARLNDLLRSGEAVYGKGYAGYLRSYISKLEDDIKSERRTFASCLPHAHHKHHGGAGGVEGLDDKNPLLERLVTYDVLVKVMTKWEKDERTMKMNALETSPPRNARRDSFFAAADRDGDEEQETVTMTLECNGVSQDVTFSALTPPALITRQFAEQMEKEGGGGGDGLNKVKKELEEQLLEGQERLLRGEAVKMNEQLQGNVEKLDVLEEILEYYLETLDDPHQKKVEEAVKARAEQEKKKEEDEFSPQMKKIAAQLLKTKRELRGMQKRRMTMAKQMSGEVGKAGGGGRRASR</sequence>
<evidence type="ECO:0000313" key="3">
    <source>
        <dbReference type="EMBL" id="GMI21985.1"/>
    </source>
</evidence>
<feature type="region of interest" description="Disordered" evidence="2">
    <location>
        <begin position="290"/>
        <end position="313"/>
    </location>
</feature>
<reference evidence="3 4" key="1">
    <citation type="journal article" date="2023" name="Commun. Biol.">
        <title>Genome analysis of Parmales, the sister group of diatoms, reveals the evolutionary specialization of diatoms from phago-mixotrophs to photoautotrophs.</title>
        <authorList>
            <person name="Ban H."/>
            <person name="Sato S."/>
            <person name="Yoshikawa S."/>
            <person name="Yamada K."/>
            <person name="Nakamura Y."/>
            <person name="Ichinomiya M."/>
            <person name="Sato N."/>
            <person name="Blanc-Mathieu R."/>
            <person name="Endo H."/>
            <person name="Kuwata A."/>
            <person name="Ogata H."/>
        </authorList>
    </citation>
    <scope>NUCLEOTIDE SEQUENCE [LARGE SCALE GENOMIC DNA]</scope>
</reference>
<evidence type="ECO:0000256" key="1">
    <source>
        <dbReference type="SAM" id="Coils"/>
    </source>
</evidence>
<feature type="coiled-coil region" evidence="1">
    <location>
        <begin position="244"/>
        <end position="289"/>
    </location>
</feature>
<evidence type="ECO:0000313" key="4">
    <source>
        <dbReference type="Proteomes" id="UP001165060"/>
    </source>
</evidence>
<proteinExistence type="predicted"/>
<feature type="compositionally biased region" description="Gly residues" evidence="2">
    <location>
        <begin position="302"/>
        <end position="313"/>
    </location>
</feature>
<keyword evidence="1" id="KW-0175">Coiled coil</keyword>
<gene>
    <name evidence="3" type="ORF">TeGR_g8580</name>
</gene>
<protein>
    <recommendedName>
        <fullName evidence="5">Dynein regulatory complex protein 10</fullName>
    </recommendedName>
</protein>
<name>A0ABQ6M952_9STRA</name>
<evidence type="ECO:0008006" key="5">
    <source>
        <dbReference type="Google" id="ProtNLM"/>
    </source>
</evidence>
<dbReference type="Proteomes" id="UP001165060">
    <property type="component" value="Unassembled WGS sequence"/>
</dbReference>
<keyword evidence="4" id="KW-1185">Reference proteome</keyword>